<organism evidence="2 3">
    <name type="scientific">Trichonephila inaurata madagascariensis</name>
    <dbReference type="NCBI Taxonomy" id="2747483"/>
    <lineage>
        <taxon>Eukaryota</taxon>
        <taxon>Metazoa</taxon>
        <taxon>Ecdysozoa</taxon>
        <taxon>Arthropoda</taxon>
        <taxon>Chelicerata</taxon>
        <taxon>Arachnida</taxon>
        <taxon>Araneae</taxon>
        <taxon>Araneomorphae</taxon>
        <taxon>Entelegynae</taxon>
        <taxon>Araneoidea</taxon>
        <taxon>Nephilidae</taxon>
        <taxon>Trichonephila</taxon>
        <taxon>Trichonephila inaurata</taxon>
    </lineage>
</organism>
<name>A0A8X7BZK9_9ARAC</name>
<evidence type="ECO:0000313" key="3">
    <source>
        <dbReference type="Proteomes" id="UP000886998"/>
    </source>
</evidence>
<proteinExistence type="predicted"/>
<dbReference type="PROSITE" id="PS50184">
    <property type="entry name" value="VWFC_2"/>
    <property type="match status" value="1"/>
</dbReference>
<dbReference type="EMBL" id="BMAV01007151">
    <property type="protein sequence ID" value="GFY49740.1"/>
    <property type="molecule type" value="Genomic_DNA"/>
</dbReference>
<protein>
    <submittedName>
        <fullName evidence="2">SCO-spondin</fullName>
    </submittedName>
</protein>
<evidence type="ECO:0000259" key="1">
    <source>
        <dbReference type="PROSITE" id="PS50184"/>
    </source>
</evidence>
<dbReference type="Proteomes" id="UP000886998">
    <property type="component" value="Unassembled WGS sequence"/>
</dbReference>
<accession>A0A8X7BZK9</accession>
<sequence>MKLGECVDEIVCETCDDQGHIVGDVWNVGPCEKCECSSDLTTRCVVTECPEPPICNEKETLEKLTKPANACCEAFHCGRFSIYTSN</sequence>
<gene>
    <name evidence="2" type="primary">X975_13086</name>
    <name evidence="2" type="ORF">TNIN_206981</name>
</gene>
<keyword evidence="3" id="KW-1185">Reference proteome</keyword>
<dbReference type="AlphaFoldDB" id="A0A8X7BZK9"/>
<reference evidence="2" key="1">
    <citation type="submission" date="2020-08" db="EMBL/GenBank/DDBJ databases">
        <title>Multicomponent nature underlies the extraordinary mechanical properties of spider dragline silk.</title>
        <authorList>
            <person name="Kono N."/>
            <person name="Nakamura H."/>
            <person name="Mori M."/>
            <person name="Yoshida Y."/>
            <person name="Ohtoshi R."/>
            <person name="Malay A.D."/>
            <person name="Moran D.A.P."/>
            <person name="Tomita M."/>
            <person name="Numata K."/>
            <person name="Arakawa K."/>
        </authorList>
    </citation>
    <scope>NUCLEOTIDE SEQUENCE</scope>
</reference>
<dbReference type="OrthoDB" id="10071893at2759"/>
<feature type="domain" description="VWFC" evidence="1">
    <location>
        <begin position="4"/>
        <end position="78"/>
    </location>
</feature>
<evidence type="ECO:0000313" key="2">
    <source>
        <dbReference type="EMBL" id="GFY49740.1"/>
    </source>
</evidence>
<dbReference type="InterPro" id="IPR001007">
    <property type="entry name" value="VWF_dom"/>
</dbReference>
<dbReference type="SMART" id="SM00214">
    <property type="entry name" value="VWC"/>
    <property type="match status" value="1"/>
</dbReference>
<comment type="caution">
    <text evidence="2">The sequence shown here is derived from an EMBL/GenBank/DDBJ whole genome shotgun (WGS) entry which is preliminary data.</text>
</comment>